<dbReference type="SUPFAM" id="SSF46689">
    <property type="entry name" value="Homeodomain-like"/>
    <property type="match status" value="1"/>
</dbReference>
<feature type="domain" description="Homeobox" evidence="8">
    <location>
        <begin position="137"/>
        <end position="183"/>
    </location>
</feature>
<name>A0A1I8IW91_9PLAT</name>
<keyword evidence="4 6" id="KW-0371">Homeobox</keyword>
<dbReference type="AlphaFoldDB" id="A0A1I8IW91"/>
<evidence type="ECO:0000259" key="8">
    <source>
        <dbReference type="PROSITE" id="PS50071"/>
    </source>
</evidence>
<comment type="subcellular location">
    <subcellularLocation>
        <location evidence="1 6 7">Nucleus</location>
    </subcellularLocation>
</comment>
<evidence type="ECO:0000256" key="7">
    <source>
        <dbReference type="RuleBase" id="RU000682"/>
    </source>
</evidence>
<dbReference type="GO" id="GO:0000978">
    <property type="term" value="F:RNA polymerase II cis-regulatory region sequence-specific DNA binding"/>
    <property type="evidence" value="ECO:0007669"/>
    <property type="project" value="TreeGrafter"/>
</dbReference>
<dbReference type="GO" id="GO:0005634">
    <property type="term" value="C:nucleus"/>
    <property type="evidence" value="ECO:0007669"/>
    <property type="project" value="UniProtKB-SubCell"/>
</dbReference>
<dbReference type="WBParaSite" id="maker-uti_cns_0017607-snap-gene-0.1-mRNA-1">
    <property type="protein sequence ID" value="maker-uti_cns_0017607-snap-gene-0.1-mRNA-1"/>
    <property type="gene ID" value="maker-uti_cns_0017607-snap-gene-0.1"/>
</dbReference>
<dbReference type="Gene3D" id="1.10.10.60">
    <property type="entry name" value="Homeodomain-like"/>
    <property type="match status" value="1"/>
</dbReference>
<keyword evidence="9" id="KW-1185">Reference proteome</keyword>
<dbReference type="Pfam" id="PF00046">
    <property type="entry name" value="Homeodomain"/>
    <property type="match status" value="1"/>
</dbReference>
<evidence type="ECO:0000313" key="10">
    <source>
        <dbReference type="WBParaSite" id="maker-uti_cns_0017607-snap-gene-0.1-mRNA-1"/>
    </source>
</evidence>
<evidence type="ECO:0000313" key="9">
    <source>
        <dbReference type="Proteomes" id="UP000095280"/>
    </source>
</evidence>
<evidence type="ECO:0000256" key="5">
    <source>
        <dbReference type="ARBA" id="ARBA00023242"/>
    </source>
</evidence>
<evidence type="ECO:0000256" key="6">
    <source>
        <dbReference type="PROSITE-ProRule" id="PRU00108"/>
    </source>
</evidence>
<dbReference type="Proteomes" id="UP000095280">
    <property type="component" value="Unplaced"/>
</dbReference>
<dbReference type="CDD" id="cd00086">
    <property type="entry name" value="homeodomain"/>
    <property type="match status" value="1"/>
</dbReference>
<protein>
    <submittedName>
        <fullName evidence="10">Homeobox domain-containing protein</fullName>
    </submittedName>
</protein>
<keyword evidence="5 6" id="KW-0539">Nucleus</keyword>
<keyword evidence="2" id="KW-0217">Developmental protein</keyword>
<evidence type="ECO:0000256" key="1">
    <source>
        <dbReference type="ARBA" id="ARBA00004123"/>
    </source>
</evidence>
<organism evidence="9 10">
    <name type="scientific">Macrostomum lignano</name>
    <dbReference type="NCBI Taxonomy" id="282301"/>
    <lineage>
        <taxon>Eukaryota</taxon>
        <taxon>Metazoa</taxon>
        <taxon>Spiralia</taxon>
        <taxon>Lophotrochozoa</taxon>
        <taxon>Platyhelminthes</taxon>
        <taxon>Rhabditophora</taxon>
        <taxon>Macrostomorpha</taxon>
        <taxon>Macrostomida</taxon>
        <taxon>Macrostomidae</taxon>
        <taxon>Macrostomum</taxon>
    </lineage>
</organism>
<keyword evidence="3 6" id="KW-0238">DNA-binding</keyword>
<dbReference type="SMART" id="SM00389">
    <property type="entry name" value="HOX"/>
    <property type="match status" value="1"/>
</dbReference>
<reference evidence="10" key="1">
    <citation type="submission" date="2016-11" db="UniProtKB">
        <authorList>
            <consortium name="WormBaseParasite"/>
        </authorList>
    </citation>
    <scope>IDENTIFICATION</scope>
</reference>
<dbReference type="PANTHER" id="PTHR45793">
    <property type="entry name" value="HOMEOBOX PROTEIN"/>
    <property type="match status" value="1"/>
</dbReference>
<evidence type="ECO:0000256" key="4">
    <source>
        <dbReference type="ARBA" id="ARBA00023155"/>
    </source>
</evidence>
<evidence type="ECO:0000256" key="2">
    <source>
        <dbReference type="ARBA" id="ARBA00022473"/>
    </source>
</evidence>
<dbReference type="GO" id="GO:0000981">
    <property type="term" value="F:DNA-binding transcription factor activity, RNA polymerase II-specific"/>
    <property type="evidence" value="ECO:0007669"/>
    <property type="project" value="TreeGrafter"/>
</dbReference>
<dbReference type="InterPro" id="IPR009057">
    <property type="entry name" value="Homeodomain-like_sf"/>
</dbReference>
<proteinExistence type="predicted"/>
<dbReference type="InterPro" id="IPR001356">
    <property type="entry name" value="HD"/>
</dbReference>
<dbReference type="PROSITE" id="PS50071">
    <property type="entry name" value="HOMEOBOX_2"/>
    <property type="match status" value="1"/>
</dbReference>
<sequence length="183" mass="20509">TRAKRNWLQQLSRQAGFEQLHRGGLAISSSQSVRLDSPDWPTSATETKKISSFEASKAAFSIIKISSVKRFSCRAMDWSGYHHGSQFNYNPHPGGASGLGKQGFAMMGNLGVGIATPPAHHEMLHHPALTAYSTPVRKQRRERTTFTRAQLQILEELFGKTKYPDIFMREEVALRINLPESRV</sequence>
<accession>A0A1I8IW91</accession>
<dbReference type="PANTHER" id="PTHR45793:SF5">
    <property type="entry name" value="HOMEOTIC PROTEIN OCELLILESS"/>
    <property type="match status" value="1"/>
</dbReference>
<evidence type="ECO:0000256" key="3">
    <source>
        <dbReference type="ARBA" id="ARBA00023125"/>
    </source>
</evidence>